<dbReference type="Gene3D" id="1.25.40.20">
    <property type="entry name" value="Ankyrin repeat-containing domain"/>
    <property type="match status" value="1"/>
</dbReference>
<evidence type="ECO:0000313" key="8">
    <source>
        <dbReference type="RefSeq" id="XP_035681452.1"/>
    </source>
</evidence>
<feature type="domain" description="MYND-type" evidence="6">
    <location>
        <begin position="156"/>
        <end position="197"/>
    </location>
</feature>
<dbReference type="PRINTS" id="PR01415">
    <property type="entry name" value="ANKYRIN"/>
</dbReference>
<evidence type="ECO:0000256" key="2">
    <source>
        <dbReference type="ARBA" id="ARBA00022771"/>
    </source>
</evidence>
<keyword evidence="1" id="KW-0479">Metal-binding</keyword>
<evidence type="ECO:0000256" key="3">
    <source>
        <dbReference type="ARBA" id="ARBA00022833"/>
    </source>
</evidence>
<keyword evidence="3" id="KW-0862">Zinc</keyword>
<organism evidence="7 8">
    <name type="scientific">Branchiostoma floridae</name>
    <name type="common">Florida lancelet</name>
    <name type="synonym">Amphioxus</name>
    <dbReference type="NCBI Taxonomy" id="7739"/>
    <lineage>
        <taxon>Eukaryota</taxon>
        <taxon>Metazoa</taxon>
        <taxon>Chordata</taxon>
        <taxon>Cephalochordata</taxon>
        <taxon>Leptocardii</taxon>
        <taxon>Amphioxiformes</taxon>
        <taxon>Branchiostomatidae</taxon>
        <taxon>Branchiostoma</taxon>
    </lineage>
</organism>
<dbReference type="Proteomes" id="UP000001554">
    <property type="component" value="Chromosome 7"/>
</dbReference>
<dbReference type="PROSITE" id="PS50865">
    <property type="entry name" value="ZF_MYND_2"/>
    <property type="match status" value="1"/>
</dbReference>
<dbReference type="GeneID" id="118419211"/>
<dbReference type="Pfam" id="PF12796">
    <property type="entry name" value="Ank_2"/>
    <property type="match status" value="1"/>
</dbReference>
<dbReference type="AlphaFoldDB" id="A0A9J7MUA4"/>
<dbReference type="SUPFAM" id="SSF48403">
    <property type="entry name" value="Ankyrin repeat"/>
    <property type="match status" value="1"/>
</dbReference>
<evidence type="ECO:0000259" key="6">
    <source>
        <dbReference type="PROSITE" id="PS50865"/>
    </source>
</evidence>
<reference evidence="8" key="2">
    <citation type="submission" date="2025-08" db="UniProtKB">
        <authorList>
            <consortium name="RefSeq"/>
        </authorList>
    </citation>
    <scope>IDENTIFICATION</scope>
    <source>
        <strain evidence="8">S238N-H82</strain>
        <tissue evidence="8">Testes</tissue>
    </source>
</reference>
<feature type="repeat" description="ANK" evidence="4">
    <location>
        <begin position="25"/>
        <end position="54"/>
    </location>
</feature>
<evidence type="ECO:0000256" key="4">
    <source>
        <dbReference type="PROSITE-ProRule" id="PRU00023"/>
    </source>
</evidence>
<keyword evidence="7" id="KW-1185">Reference proteome</keyword>
<dbReference type="SMART" id="SM00248">
    <property type="entry name" value="ANK"/>
    <property type="match status" value="3"/>
</dbReference>
<evidence type="ECO:0000313" key="7">
    <source>
        <dbReference type="Proteomes" id="UP000001554"/>
    </source>
</evidence>
<dbReference type="GO" id="GO:0008270">
    <property type="term" value="F:zinc ion binding"/>
    <property type="evidence" value="ECO:0007669"/>
    <property type="project" value="UniProtKB-KW"/>
</dbReference>
<sequence>MEGADIDFYEPDSDGTGPKPIPPCTALHLACIMGHVDVVRLLLRKGASVVKRDRASFAPLHSAVSKGWIKVVEVLLQHGATVDIRDGFQNTPLMAACSYNHVDIVRLPIEFGARPDVDDGYIAERLKVEAENRVFAEESLKLLEEARKSKLLRCCNPKCHKPDYRKNLKLCAGCKLTRYCSRDCQKQHWSVGHKKCCGHDVYSDEQADPFQKMTVQLTKQLLEQADQM</sequence>
<dbReference type="SUPFAM" id="SSF144232">
    <property type="entry name" value="HIT/MYND zinc finger-like"/>
    <property type="match status" value="1"/>
</dbReference>
<evidence type="ECO:0000256" key="5">
    <source>
        <dbReference type="PROSITE-ProRule" id="PRU00134"/>
    </source>
</evidence>
<dbReference type="PROSITE" id="PS50088">
    <property type="entry name" value="ANK_REPEAT"/>
    <property type="match status" value="3"/>
</dbReference>
<evidence type="ECO:0000256" key="1">
    <source>
        <dbReference type="ARBA" id="ARBA00022723"/>
    </source>
</evidence>
<dbReference type="InterPro" id="IPR002110">
    <property type="entry name" value="Ankyrin_rpt"/>
</dbReference>
<accession>A0A9J7MUA4</accession>
<gene>
    <name evidence="8" type="primary">LOC118419211</name>
</gene>
<keyword evidence="2 5" id="KW-0863">Zinc-finger</keyword>
<feature type="repeat" description="ANK" evidence="4">
    <location>
        <begin position="88"/>
        <end position="120"/>
    </location>
</feature>
<dbReference type="PANTHER" id="PTHR24144:SF5">
    <property type="entry name" value="BTB DOMAIN-CONTAINING PROTEIN"/>
    <property type="match status" value="1"/>
</dbReference>
<dbReference type="Pfam" id="PF00023">
    <property type="entry name" value="Ank"/>
    <property type="match status" value="1"/>
</dbReference>
<name>A0A9J7MUA4_BRAFL</name>
<keyword evidence="4" id="KW-0040">ANK repeat</keyword>
<feature type="repeat" description="ANK" evidence="4">
    <location>
        <begin position="55"/>
        <end position="87"/>
    </location>
</feature>
<reference evidence="7" key="1">
    <citation type="journal article" date="2020" name="Nat. Ecol. Evol.">
        <title>Deeply conserved synteny resolves early events in vertebrate evolution.</title>
        <authorList>
            <person name="Simakov O."/>
            <person name="Marletaz F."/>
            <person name="Yue J.X."/>
            <person name="O'Connell B."/>
            <person name="Jenkins J."/>
            <person name="Brandt A."/>
            <person name="Calef R."/>
            <person name="Tung C.H."/>
            <person name="Huang T.K."/>
            <person name="Schmutz J."/>
            <person name="Satoh N."/>
            <person name="Yu J.K."/>
            <person name="Putnam N.H."/>
            <person name="Green R.E."/>
            <person name="Rokhsar D.S."/>
        </authorList>
    </citation>
    <scope>NUCLEOTIDE SEQUENCE [LARGE SCALE GENOMIC DNA]</scope>
    <source>
        <strain evidence="7">S238N-H82</strain>
    </source>
</reference>
<dbReference type="InterPro" id="IPR002893">
    <property type="entry name" value="Znf_MYND"/>
</dbReference>
<dbReference type="Gene3D" id="6.10.140.2220">
    <property type="match status" value="1"/>
</dbReference>
<dbReference type="RefSeq" id="XP_035681452.1">
    <property type="nucleotide sequence ID" value="XM_035825559.1"/>
</dbReference>
<dbReference type="Pfam" id="PF01753">
    <property type="entry name" value="zf-MYND"/>
    <property type="match status" value="1"/>
</dbReference>
<proteinExistence type="predicted"/>
<dbReference type="PANTHER" id="PTHR24144">
    <property type="entry name" value="ANKYRIN REPEAT DOMAIN-CONTAINING PROTEIN 49"/>
    <property type="match status" value="1"/>
</dbReference>
<dbReference type="InterPro" id="IPR036770">
    <property type="entry name" value="Ankyrin_rpt-contain_sf"/>
</dbReference>
<dbReference type="PROSITE" id="PS50297">
    <property type="entry name" value="ANK_REP_REGION"/>
    <property type="match status" value="2"/>
</dbReference>
<protein>
    <submittedName>
        <fullName evidence="8">Poly [ADP-ribose] polymerase tankyrase-2-like isoform X2</fullName>
    </submittedName>
</protein>